<keyword evidence="2" id="KW-1185">Reference proteome</keyword>
<dbReference type="RefSeq" id="WP_194845642.1">
    <property type="nucleotide sequence ID" value="NZ_CP075585.1"/>
</dbReference>
<accession>A0ABX8Z356</accession>
<name>A0ABX8Z356_9BACT</name>
<dbReference type="EMBL" id="CP075585">
    <property type="protein sequence ID" value="QZA58773.1"/>
    <property type="molecule type" value="Genomic_DNA"/>
</dbReference>
<reference evidence="1 2" key="1">
    <citation type="submission" date="2020-01" db="EMBL/GenBank/DDBJ databases">
        <authorList>
            <person name="Sixt B."/>
            <person name="Schulz F."/>
            <person name="Kostanjsek R."/>
            <person name="Koestlbacher S."/>
            <person name="Collingro A."/>
            <person name="Toenshoff E."/>
            <person name="Horn M."/>
        </authorList>
    </citation>
    <scope>NUCLEOTIDE SEQUENCE [LARGE SCALE GENOMIC DNA]</scope>
    <source>
        <strain evidence="1 2">15C</strain>
    </source>
</reference>
<reference evidence="1 2" key="2">
    <citation type="submission" date="2021-05" db="EMBL/GenBank/DDBJ databases">
        <title>Ecology and evolution of chlamydial symbionts of arthropods.</title>
        <authorList>
            <person name="Halter T."/>
            <person name="Sixt B.S."/>
            <person name="Toenshoff E.R."/>
            <person name="Koestlbacher S."/>
            <person name="Schulz F."/>
            <person name="Kostanjsek R."/>
            <person name="Collingro A."/>
            <person name="Hendrickx F."/>
            <person name="Horn M."/>
        </authorList>
    </citation>
    <scope>NUCLEOTIDE SEQUENCE [LARGE SCALE GENOMIC DNA]</scope>
    <source>
        <strain evidence="1 2">15C</strain>
    </source>
</reference>
<gene>
    <name evidence="1" type="ORF">RHAB15C_0000652</name>
</gene>
<evidence type="ECO:0000313" key="1">
    <source>
        <dbReference type="EMBL" id="QZA58773.1"/>
    </source>
</evidence>
<evidence type="ECO:0000313" key="2">
    <source>
        <dbReference type="Proteomes" id="UP000822862"/>
    </source>
</evidence>
<proteinExistence type="predicted"/>
<dbReference type="Proteomes" id="UP000822862">
    <property type="component" value="Chromosome"/>
</dbReference>
<organism evidence="1 2">
    <name type="scientific">Candidatus Rhabdochlamydia porcellionis</name>
    <dbReference type="NCBI Taxonomy" id="225148"/>
    <lineage>
        <taxon>Bacteria</taxon>
        <taxon>Pseudomonadati</taxon>
        <taxon>Chlamydiota</taxon>
        <taxon>Chlamydiia</taxon>
        <taxon>Parachlamydiales</taxon>
        <taxon>Candidatus Rhabdochlamydiaceae</taxon>
        <taxon>Candidatus Rhabdochlamydia</taxon>
    </lineage>
</organism>
<sequence>MIKSIGIDMLLDDHKAAELITVITTTHPICTVPLDEHLYLAQASLFINSTLAKSKKIIVFDGIAPGFKDRRSNYDLYKKKIKNLQKTDPIFANTKLLFCEEWVQLSGTIRLALKCVTTPFIFIHQHDMCFTKKFNLNACLSSMLMNKNIKWIHFSGKFHSSLIGDMQSSCFGPADNYVEGNSFIPLTRVYGWSDHAHIAHVDYYHHFIMPMCKNNYMEDYVHRNFKKALLNKTLSEINAIHLKFGTYLYGDLEDGCFFYHMNGRANDLKYYVKE</sequence>
<protein>
    <submittedName>
        <fullName evidence="1">Uncharacterized protein</fullName>
    </submittedName>
</protein>